<reference evidence="2 3" key="1">
    <citation type="submission" date="2019-05" db="EMBL/GenBank/DDBJ databases">
        <title>Mikania micrantha, genome provides insights into the molecular mechanism of rapid growth.</title>
        <authorList>
            <person name="Liu B."/>
        </authorList>
    </citation>
    <scope>NUCLEOTIDE SEQUENCE [LARGE SCALE GENOMIC DNA]</scope>
    <source>
        <strain evidence="2">NLD-2019</strain>
        <tissue evidence="2">Leaf</tissue>
    </source>
</reference>
<feature type="compositionally biased region" description="Basic residues" evidence="1">
    <location>
        <begin position="36"/>
        <end position="46"/>
    </location>
</feature>
<keyword evidence="3" id="KW-1185">Reference proteome</keyword>
<dbReference type="Proteomes" id="UP000326396">
    <property type="component" value="Linkage Group LG1"/>
</dbReference>
<name>A0A5N6PXL1_9ASTR</name>
<evidence type="ECO:0000256" key="1">
    <source>
        <dbReference type="SAM" id="MobiDB-lite"/>
    </source>
</evidence>
<dbReference type="EMBL" id="SZYD01000001">
    <property type="protein sequence ID" value="KAD7476972.1"/>
    <property type="molecule type" value="Genomic_DNA"/>
</dbReference>
<evidence type="ECO:0000313" key="3">
    <source>
        <dbReference type="Proteomes" id="UP000326396"/>
    </source>
</evidence>
<protein>
    <submittedName>
        <fullName evidence="2">Uncharacterized protein</fullName>
    </submittedName>
</protein>
<organism evidence="2 3">
    <name type="scientific">Mikania micrantha</name>
    <name type="common">bitter vine</name>
    <dbReference type="NCBI Taxonomy" id="192012"/>
    <lineage>
        <taxon>Eukaryota</taxon>
        <taxon>Viridiplantae</taxon>
        <taxon>Streptophyta</taxon>
        <taxon>Embryophyta</taxon>
        <taxon>Tracheophyta</taxon>
        <taxon>Spermatophyta</taxon>
        <taxon>Magnoliopsida</taxon>
        <taxon>eudicotyledons</taxon>
        <taxon>Gunneridae</taxon>
        <taxon>Pentapetalae</taxon>
        <taxon>asterids</taxon>
        <taxon>campanulids</taxon>
        <taxon>Asterales</taxon>
        <taxon>Asteraceae</taxon>
        <taxon>Asteroideae</taxon>
        <taxon>Heliantheae alliance</taxon>
        <taxon>Eupatorieae</taxon>
        <taxon>Mikania</taxon>
    </lineage>
</organism>
<proteinExistence type="predicted"/>
<sequence length="113" mass="13501">MCGFGHEDQEKPQGKDQGDRRDSSMNRRKTEEFRKMAQRRNKKKSSNNHVCRYYNRPGNFRNVLKEDEIATSLYAKEEGNSKMKFKDVEKLDDTSELLNYFNTLDLKEQKEDR</sequence>
<accession>A0A5N6PXL1</accession>
<evidence type="ECO:0000313" key="2">
    <source>
        <dbReference type="EMBL" id="KAD7476972.1"/>
    </source>
</evidence>
<dbReference type="AlphaFoldDB" id="A0A5N6PXL1"/>
<comment type="caution">
    <text evidence="2">The sequence shown here is derived from an EMBL/GenBank/DDBJ whole genome shotgun (WGS) entry which is preliminary data.</text>
</comment>
<feature type="compositionally biased region" description="Basic and acidic residues" evidence="1">
    <location>
        <begin position="1"/>
        <end position="35"/>
    </location>
</feature>
<feature type="region of interest" description="Disordered" evidence="1">
    <location>
        <begin position="1"/>
        <end position="55"/>
    </location>
</feature>
<gene>
    <name evidence="2" type="ORF">E3N88_00108</name>
</gene>